<feature type="region of interest" description="Disordered" evidence="4">
    <location>
        <begin position="260"/>
        <end position="339"/>
    </location>
</feature>
<evidence type="ECO:0000256" key="3">
    <source>
        <dbReference type="PROSITE-ProRule" id="PRU00124"/>
    </source>
</evidence>
<dbReference type="EnsemblMetazoa" id="XM_038213437.1">
    <property type="protein sequence ID" value="XP_038069365.1"/>
    <property type="gene ID" value="LOC119738533"/>
</dbReference>
<dbReference type="InterPro" id="IPR002172">
    <property type="entry name" value="LDrepeatLR_classA_rpt"/>
</dbReference>
<dbReference type="CDD" id="cd00041">
    <property type="entry name" value="CUB"/>
    <property type="match status" value="1"/>
</dbReference>
<feature type="compositionally biased region" description="Low complexity" evidence="4">
    <location>
        <begin position="329"/>
        <end position="339"/>
    </location>
</feature>
<dbReference type="InterPro" id="IPR036055">
    <property type="entry name" value="LDL_receptor-like_sf"/>
</dbReference>
<evidence type="ECO:0000256" key="6">
    <source>
        <dbReference type="SAM" id="SignalP"/>
    </source>
</evidence>
<dbReference type="Pfam" id="PF00057">
    <property type="entry name" value="Ldl_recept_a"/>
    <property type="match status" value="1"/>
</dbReference>
<feature type="compositionally biased region" description="Low complexity" evidence="4">
    <location>
        <begin position="408"/>
        <end position="427"/>
    </location>
</feature>
<protein>
    <recommendedName>
        <fullName evidence="7">CUB domain-containing protein</fullName>
    </recommendedName>
</protein>
<evidence type="ECO:0000256" key="2">
    <source>
        <dbReference type="PROSITE-ProRule" id="PRU00059"/>
    </source>
</evidence>
<organism evidence="8 9">
    <name type="scientific">Patiria miniata</name>
    <name type="common">Bat star</name>
    <name type="synonym">Asterina miniata</name>
    <dbReference type="NCBI Taxonomy" id="46514"/>
    <lineage>
        <taxon>Eukaryota</taxon>
        <taxon>Metazoa</taxon>
        <taxon>Echinodermata</taxon>
        <taxon>Eleutherozoa</taxon>
        <taxon>Asterozoa</taxon>
        <taxon>Asteroidea</taxon>
        <taxon>Valvatacea</taxon>
        <taxon>Valvatida</taxon>
        <taxon>Asterinidae</taxon>
        <taxon>Patiria</taxon>
    </lineage>
</organism>
<feature type="disulfide bond" evidence="3">
    <location>
        <begin position="163"/>
        <end position="181"/>
    </location>
</feature>
<dbReference type="InterPro" id="IPR042333">
    <property type="entry name" value="LRAD2/Mig-13-like"/>
</dbReference>
<evidence type="ECO:0000256" key="5">
    <source>
        <dbReference type="SAM" id="Phobius"/>
    </source>
</evidence>
<dbReference type="Gene3D" id="2.60.120.290">
    <property type="entry name" value="Spermadhesin, CUB domain"/>
    <property type="match status" value="1"/>
</dbReference>
<dbReference type="OrthoDB" id="9988974at2759"/>
<evidence type="ECO:0000256" key="4">
    <source>
        <dbReference type="SAM" id="MobiDB-lite"/>
    </source>
</evidence>
<keyword evidence="1 3" id="KW-1015">Disulfide bond</keyword>
<feature type="compositionally biased region" description="Acidic residues" evidence="4">
    <location>
        <begin position="428"/>
        <end position="437"/>
    </location>
</feature>
<name>A0A914AYY7_PATMI</name>
<dbReference type="GeneID" id="119738533"/>
<evidence type="ECO:0000259" key="7">
    <source>
        <dbReference type="PROSITE" id="PS01180"/>
    </source>
</evidence>
<dbReference type="PROSITE" id="PS01180">
    <property type="entry name" value="CUB"/>
    <property type="match status" value="1"/>
</dbReference>
<dbReference type="SUPFAM" id="SSF49854">
    <property type="entry name" value="Spermadhesin, CUB domain"/>
    <property type="match status" value="1"/>
</dbReference>
<proteinExistence type="predicted"/>
<dbReference type="InterPro" id="IPR035914">
    <property type="entry name" value="Sperma_CUB_dom_sf"/>
</dbReference>
<feature type="compositionally biased region" description="Pro residues" evidence="4">
    <location>
        <begin position="271"/>
        <end position="281"/>
    </location>
</feature>
<feature type="disulfide bond" evidence="3">
    <location>
        <begin position="156"/>
        <end position="168"/>
    </location>
</feature>
<reference evidence="8" key="1">
    <citation type="submission" date="2022-11" db="UniProtKB">
        <authorList>
            <consortium name="EnsemblMetazoa"/>
        </authorList>
    </citation>
    <scope>IDENTIFICATION</scope>
</reference>
<dbReference type="Gene3D" id="4.10.400.10">
    <property type="entry name" value="Low-density Lipoprotein Receptor"/>
    <property type="match status" value="1"/>
</dbReference>
<dbReference type="AlphaFoldDB" id="A0A914AYY7"/>
<evidence type="ECO:0000313" key="8">
    <source>
        <dbReference type="EnsemblMetazoa" id="XP_038069365.1"/>
    </source>
</evidence>
<evidence type="ECO:0000313" key="9">
    <source>
        <dbReference type="Proteomes" id="UP000887568"/>
    </source>
</evidence>
<feature type="compositionally biased region" description="Low complexity" evidence="4">
    <location>
        <begin position="232"/>
        <end position="241"/>
    </location>
</feature>
<dbReference type="SUPFAM" id="SSF57424">
    <property type="entry name" value="LDL receptor-like module"/>
    <property type="match status" value="1"/>
</dbReference>
<feature type="disulfide bond" evidence="2">
    <location>
        <begin position="33"/>
        <end position="60"/>
    </location>
</feature>
<evidence type="ECO:0000256" key="1">
    <source>
        <dbReference type="ARBA" id="ARBA00023157"/>
    </source>
</evidence>
<dbReference type="PROSITE" id="PS50068">
    <property type="entry name" value="LDLRA_2"/>
    <property type="match status" value="1"/>
</dbReference>
<dbReference type="SMART" id="SM00042">
    <property type="entry name" value="CUB"/>
    <property type="match status" value="1"/>
</dbReference>
<dbReference type="Pfam" id="PF00431">
    <property type="entry name" value="CUB"/>
    <property type="match status" value="1"/>
</dbReference>
<dbReference type="CDD" id="cd00112">
    <property type="entry name" value="LDLa"/>
    <property type="match status" value="1"/>
</dbReference>
<keyword evidence="5" id="KW-0472">Membrane</keyword>
<feature type="signal peptide" evidence="6">
    <location>
        <begin position="1"/>
        <end position="24"/>
    </location>
</feature>
<keyword evidence="6" id="KW-0732">Signal</keyword>
<comment type="caution">
    <text evidence="3">Lacks conserved residue(s) required for the propagation of feature annotation.</text>
</comment>
<feature type="chain" id="PRO_5037449038" description="CUB domain-containing protein" evidence="6">
    <location>
        <begin position="25"/>
        <end position="437"/>
    </location>
</feature>
<dbReference type="OMA" id="RAGHRIM"/>
<keyword evidence="5" id="KW-1133">Transmembrane helix</keyword>
<feature type="region of interest" description="Disordered" evidence="4">
    <location>
        <begin position="364"/>
        <end position="437"/>
    </location>
</feature>
<dbReference type="PANTHER" id="PTHR24652:SF69">
    <property type="entry name" value="CUB DOMAIN-CONTAINING PROTEIN"/>
    <property type="match status" value="1"/>
</dbReference>
<feature type="transmembrane region" description="Helical" evidence="5">
    <location>
        <begin position="200"/>
        <end position="223"/>
    </location>
</feature>
<keyword evidence="9" id="KW-1185">Reference proteome</keyword>
<dbReference type="SMART" id="SM00192">
    <property type="entry name" value="LDLa"/>
    <property type="match status" value="1"/>
</dbReference>
<sequence>MAHPVEKRRVFYFLLHLSFYLSEAADVYMSSSCGQTINIGRSGGTLDSQSSLTYPNGQDCQLVLEAEIGRQILLTFKEFTVEGQGTGCQAYDYLEIYEGRLFQTTPDLGVFCGSLDDTHNVVSTSNYIRLRFKTDSSLAYRGFLLAYTSFDASGTCDWGELKCANGRCIDIDLKFNGFNNCGDNNDEGAVVSYEELSPGIILVIIIACLVCLVMCSVSCACIWQRVCKSTPRTQTQTPEQTGVNATQPTNNQQVPLAMQPTSQLDKSTPNPGQPGPYPSQPSPHLGQSGPYPAQPTQNPGQAVQYPGQPVQYPGQPVQYLGQPVQYPTQPGQYPNQPVQYPNQPVQYPNQPVQYPGQYSNQVPAHYTGQPPAYPGHPAPNMGQAAPNMGQTAPNIGQPAPNPQEPASNPQEPAPTTEQPTANTQEPTEPGESETNEI</sequence>
<dbReference type="RefSeq" id="XP_038069365.1">
    <property type="nucleotide sequence ID" value="XM_038213437.1"/>
</dbReference>
<feature type="domain" description="CUB" evidence="7">
    <location>
        <begin position="33"/>
        <end position="150"/>
    </location>
</feature>
<dbReference type="InterPro" id="IPR000859">
    <property type="entry name" value="CUB_dom"/>
</dbReference>
<dbReference type="PANTHER" id="PTHR24652">
    <property type="entry name" value="LOW-DENSITY LIPOPROTEIN RECEPTOR CLASS A DOMAIN-CONTAINING PROTEIN 2"/>
    <property type="match status" value="1"/>
</dbReference>
<accession>A0A914AYY7</accession>
<feature type="compositionally biased region" description="Polar residues" evidence="4">
    <location>
        <begin position="242"/>
        <end position="251"/>
    </location>
</feature>
<feature type="region of interest" description="Disordered" evidence="4">
    <location>
        <begin position="232"/>
        <end position="251"/>
    </location>
</feature>
<keyword evidence="5" id="KW-0812">Transmembrane</keyword>
<feature type="compositionally biased region" description="Low complexity" evidence="4">
    <location>
        <begin position="299"/>
        <end position="319"/>
    </location>
</feature>
<dbReference type="Proteomes" id="UP000887568">
    <property type="component" value="Unplaced"/>
</dbReference>